<dbReference type="Gene3D" id="1.10.150.690">
    <property type="entry name" value="DUF2063"/>
    <property type="match status" value="1"/>
</dbReference>
<keyword evidence="3" id="KW-1185">Reference proteome</keyword>
<evidence type="ECO:0000259" key="1">
    <source>
        <dbReference type="Pfam" id="PF09836"/>
    </source>
</evidence>
<accession>A0A370UC17</accession>
<dbReference type="AlphaFoldDB" id="A0A370UC17"/>
<sequence>MTFDKTLARLTMQAQFKAAVFSQNDALLKDIKAPHAHERNQRLNVYRNNVFSSLQTALADIFPVCKQLVGETFFNAMAHQYIMQCPPNSPILSHYGDQFSAFVAQFTPAQSLPYLPLLCDLEYRLLQLTHQAETPTLSLDMAQQQLSQIQNPEQLELHLDPNIQLLKAPLAIGALYLAHQQTNPNLDDIDLQQTEYLLLAKSGWYGRCYTLTEAEFVFLRGIKADPLLPNAIPDMEAFDLGQTLAKLMTWQVFTSIIESSANTHGES</sequence>
<gene>
    <name evidence="2" type="ORF">DN730_06960</name>
</gene>
<feature type="domain" description="Putative DNA-binding" evidence="1">
    <location>
        <begin position="12"/>
        <end position="103"/>
    </location>
</feature>
<name>A0A370UC17_9GAMM</name>
<protein>
    <recommendedName>
        <fullName evidence="1">Putative DNA-binding domain-containing protein</fullName>
    </recommendedName>
</protein>
<dbReference type="Pfam" id="PF09836">
    <property type="entry name" value="DUF2063"/>
    <property type="match status" value="1"/>
</dbReference>
<reference evidence="2 3" key="1">
    <citation type="submission" date="2018-06" db="EMBL/GenBank/DDBJ databases">
        <title>Marinomonas sp. YLB-05 draft genome sequence.</title>
        <authorList>
            <person name="Yu L."/>
            <person name="Tang X."/>
        </authorList>
    </citation>
    <scope>NUCLEOTIDE SEQUENCE [LARGE SCALE GENOMIC DNA]</scope>
    <source>
        <strain evidence="2 3">YLB-05</strain>
    </source>
</reference>
<evidence type="ECO:0000313" key="3">
    <source>
        <dbReference type="Proteomes" id="UP000254326"/>
    </source>
</evidence>
<dbReference type="Proteomes" id="UP000254326">
    <property type="component" value="Unassembled WGS sequence"/>
</dbReference>
<organism evidence="2 3">
    <name type="scientific">Marinomonas piezotolerans</name>
    <dbReference type="NCBI Taxonomy" id="2213058"/>
    <lineage>
        <taxon>Bacteria</taxon>
        <taxon>Pseudomonadati</taxon>
        <taxon>Pseudomonadota</taxon>
        <taxon>Gammaproteobacteria</taxon>
        <taxon>Oceanospirillales</taxon>
        <taxon>Oceanospirillaceae</taxon>
        <taxon>Marinomonas</taxon>
    </lineage>
</organism>
<proteinExistence type="predicted"/>
<dbReference type="InterPro" id="IPR018640">
    <property type="entry name" value="DUF2063"/>
</dbReference>
<dbReference type="EMBL" id="QKRA01000002">
    <property type="protein sequence ID" value="RDL45342.1"/>
    <property type="molecule type" value="Genomic_DNA"/>
</dbReference>
<comment type="caution">
    <text evidence="2">The sequence shown here is derived from an EMBL/GenBank/DDBJ whole genome shotgun (WGS) entry which is preliminary data.</text>
</comment>
<evidence type="ECO:0000313" key="2">
    <source>
        <dbReference type="EMBL" id="RDL45342.1"/>
    </source>
</evidence>
<dbReference type="InterPro" id="IPR044922">
    <property type="entry name" value="DUF2063_N_sf"/>
</dbReference>